<organism evidence="1 2">
    <name type="scientific">Paraburkholderia xenovorans (strain LB400)</name>
    <dbReference type="NCBI Taxonomy" id="266265"/>
    <lineage>
        <taxon>Bacteria</taxon>
        <taxon>Pseudomonadati</taxon>
        <taxon>Pseudomonadota</taxon>
        <taxon>Betaproteobacteria</taxon>
        <taxon>Burkholderiales</taxon>
        <taxon>Burkholderiaceae</taxon>
        <taxon>Paraburkholderia</taxon>
    </lineage>
</organism>
<reference evidence="1 2" key="1">
    <citation type="journal article" date="2006" name="Proc. Natl. Acad. Sci. U.S.A.">
        <title>Burkholderia xenovorans LB400 harbors a multi-replicon, 9.73-Mbp genome shaped for versatility.</title>
        <authorList>
            <person name="Chain P.S."/>
            <person name="Denef V.J."/>
            <person name="Konstantinidis K.T."/>
            <person name="Vergez L.M."/>
            <person name="Agullo L."/>
            <person name="Reyes V.L."/>
            <person name="Hauser L."/>
            <person name="Cordova M."/>
            <person name="Gomez L."/>
            <person name="Gonzalez M."/>
            <person name="Land M."/>
            <person name="Lao V."/>
            <person name="Larimer F."/>
            <person name="LiPuma J.J."/>
            <person name="Mahenthiralingam E."/>
            <person name="Malfatti S.A."/>
            <person name="Marx C.J."/>
            <person name="Parnell J.J."/>
            <person name="Ramette A."/>
            <person name="Richardson P."/>
            <person name="Seeger M."/>
            <person name="Smith D."/>
            <person name="Spilker T."/>
            <person name="Sul W.J."/>
            <person name="Tsoi T.V."/>
            <person name="Ulrich L.E."/>
            <person name="Zhulin I.B."/>
            <person name="Tiedje J.M."/>
        </authorList>
    </citation>
    <scope>NUCLEOTIDE SEQUENCE [LARGE SCALE GENOMIC DNA]</scope>
    <source>
        <strain evidence="1 2">LB400</strain>
    </source>
</reference>
<accession>Q13ZK3</accession>
<dbReference type="eggNOG" id="ENOG50317B2">
    <property type="taxonomic scope" value="Bacteria"/>
</dbReference>
<evidence type="ECO:0000313" key="1">
    <source>
        <dbReference type="EMBL" id="ABE30486.1"/>
    </source>
</evidence>
<evidence type="ECO:0000313" key="2">
    <source>
        <dbReference type="Proteomes" id="UP000001817"/>
    </source>
</evidence>
<dbReference type="EMBL" id="CP000270">
    <property type="protein sequence ID" value="ABE30486.1"/>
    <property type="molecule type" value="Genomic_DNA"/>
</dbReference>
<name>Q13ZK3_PARXL</name>
<dbReference type="KEGG" id="bxe:Bxe_A2487"/>
<gene>
    <name evidence="1" type="ORF">Bxe_A2487</name>
</gene>
<proteinExistence type="predicted"/>
<dbReference type="Proteomes" id="UP000001817">
    <property type="component" value="Chromosome 1"/>
</dbReference>
<keyword evidence="2" id="KW-1185">Reference proteome</keyword>
<protein>
    <submittedName>
        <fullName evidence="1">Uncharacterized protein</fullName>
    </submittedName>
</protein>
<dbReference type="AlphaFoldDB" id="Q13ZK3"/>
<sequence length="93" mass="10607">MERDSSEYRSESVAWESTLMDLWIQPCAACADLYGQPASKGPHDRLKLNNRGAEKDVRAEEHYTCVRCKAVFARILAGESHKQIWMLLNASQH</sequence>
<dbReference type="STRING" id="266265.Bxe_A2487"/>